<sequence length="60" mass="6763">MNFKSKVAAYSYTISLLNKIKQQNNSADLLIQNCIENIRLDKKALFAAYTDSNDRAKHGA</sequence>
<name>A0A078KXJ4_9GAMM</name>
<reference evidence="1 2" key="1">
    <citation type="submission" date="2014-06" db="EMBL/GenBank/DDBJ databases">
        <authorList>
            <person name="Urmite Genomes Urmite Genomes"/>
        </authorList>
    </citation>
    <scope>NUCLEOTIDE SEQUENCE [LARGE SCALE GENOMIC DNA]</scope>
</reference>
<gene>
    <name evidence="1" type="ORF">BN59_00687</name>
</gene>
<evidence type="ECO:0000313" key="2">
    <source>
        <dbReference type="Proteomes" id="UP000044071"/>
    </source>
</evidence>
<keyword evidence="2" id="KW-1185">Reference proteome</keyword>
<accession>A0A078KXJ4</accession>
<organism evidence="1 2">
    <name type="scientific">Legionella massiliensis</name>
    <dbReference type="NCBI Taxonomy" id="1034943"/>
    <lineage>
        <taxon>Bacteria</taxon>
        <taxon>Pseudomonadati</taxon>
        <taxon>Pseudomonadota</taxon>
        <taxon>Gammaproteobacteria</taxon>
        <taxon>Legionellales</taxon>
        <taxon>Legionellaceae</taxon>
        <taxon>Legionella</taxon>
    </lineage>
</organism>
<evidence type="ECO:0000313" key="1">
    <source>
        <dbReference type="EMBL" id="CDZ76418.1"/>
    </source>
</evidence>
<dbReference type="OrthoDB" id="5642779at2"/>
<dbReference type="Proteomes" id="UP000044071">
    <property type="component" value="Unassembled WGS sequence"/>
</dbReference>
<dbReference type="AlphaFoldDB" id="A0A078KXJ4"/>
<protein>
    <submittedName>
        <fullName evidence="1">Uncharacterized protein</fullName>
    </submittedName>
</protein>
<dbReference type="RefSeq" id="WP_043872949.1">
    <property type="nucleotide sequence ID" value="NZ_CCVW01000001.1"/>
</dbReference>
<dbReference type="EMBL" id="CCSB01000001">
    <property type="protein sequence ID" value="CDZ76418.1"/>
    <property type="molecule type" value="Genomic_DNA"/>
</dbReference>
<proteinExistence type="predicted"/>